<dbReference type="AlphaFoldDB" id="A0A6J7CHW6"/>
<keyword evidence="4" id="KW-0808">Transferase</keyword>
<evidence type="ECO:0000256" key="2">
    <source>
        <dbReference type="ARBA" id="ARBA00022475"/>
    </source>
</evidence>
<dbReference type="Pfam" id="PF13231">
    <property type="entry name" value="PMT_2"/>
    <property type="match status" value="1"/>
</dbReference>
<protein>
    <submittedName>
        <fullName evidence="10">Unannotated protein</fullName>
    </submittedName>
</protein>
<feature type="transmembrane region" description="Helical" evidence="8">
    <location>
        <begin position="271"/>
        <end position="289"/>
    </location>
</feature>
<evidence type="ECO:0000256" key="5">
    <source>
        <dbReference type="ARBA" id="ARBA00022692"/>
    </source>
</evidence>
<evidence type="ECO:0000256" key="4">
    <source>
        <dbReference type="ARBA" id="ARBA00022679"/>
    </source>
</evidence>
<evidence type="ECO:0000256" key="6">
    <source>
        <dbReference type="ARBA" id="ARBA00022989"/>
    </source>
</evidence>
<dbReference type="InterPro" id="IPR050297">
    <property type="entry name" value="LipidA_mod_glycosyltrf_83"/>
</dbReference>
<dbReference type="PANTHER" id="PTHR33908:SF11">
    <property type="entry name" value="MEMBRANE PROTEIN"/>
    <property type="match status" value="1"/>
</dbReference>
<keyword evidence="7 8" id="KW-0472">Membrane</keyword>
<reference evidence="10" key="1">
    <citation type="submission" date="2020-05" db="EMBL/GenBank/DDBJ databases">
        <authorList>
            <person name="Chiriac C."/>
            <person name="Salcher M."/>
            <person name="Ghai R."/>
            <person name="Kavagutti S V."/>
        </authorList>
    </citation>
    <scope>NUCLEOTIDE SEQUENCE</scope>
</reference>
<evidence type="ECO:0000256" key="3">
    <source>
        <dbReference type="ARBA" id="ARBA00022676"/>
    </source>
</evidence>
<feature type="transmembrane region" description="Helical" evidence="8">
    <location>
        <begin position="331"/>
        <end position="350"/>
    </location>
</feature>
<feature type="transmembrane region" description="Helical" evidence="8">
    <location>
        <begin position="206"/>
        <end position="223"/>
    </location>
</feature>
<organism evidence="10">
    <name type="scientific">freshwater metagenome</name>
    <dbReference type="NCBI Taxonomy" id="449393"/>
    <lineage>
        <taxon>unclassified sequences</taxon>
        <taxon>metagenomes</taxon>
        <taxon>ecological metagenomes</taxon>
    </lineage>
</organism>
<proteinExistence type="predicted"/>
<dbReference type="GO" id="GO:0008610">
    <property type="term" value="P:lipid biosynthetic process"/>
    <property type="evidence" value="ECO:0007669"/>
    <property type="project" value="UniProtKB-ARBA"/>
</dbReference>
<feature type="transmembrane region" description="Helical" evidence="8">
    <location>
        <begin position="138"/>
        <end position="154"/>
    </location>
</feature>
<feature type="transmembrane region" description="Helical" evidence="8">
    <location>
        <begin position="174"/>
        <end position="194"/>
    </location>
</feature>
<evidence type="ECO:0000259" key="9">
    <source>
        <dbReference type="Pfam" id="PF13231"/>
    </source>
</evidence>
<accession>A0A6J7CHW6</accession>
<feature type="transmembrane region" description="Helical" evidence="8">
    <location>
        <begin position="112"/>
        <end position="131"/>
    </location>
</feature>
<dbReference type="GO" id="GO:0005886">
    <property type="term" value="C:plasma membrane"/>
    <property type="evidence" value="ECO:0007669"/>
    <property type="project" value="UniProtKB-SubCell"/>
</dbReference>
<sequence>MKLLSKSVRNLGQRGIVVLATIDIVCGLALRFTTSSKMWLDEALTVNIASAPVGEIVRHLRNDGAPPLYYFVLHLWISVFGPSDFSSRSLSGCFSVIGCLAAFALARRLWGTQYAVVATAVLAVLPFGVYFGTEARMYSLVMLESALLLFVWIGDWSKSPGRDAVATALLAASLLYTHYWSLYLIAVMVIGLVIQCVRSRIVTRDARFKMIGVFGGAVLWLPWVPVFNAQRLHTGTPWSPAPAFFQFLNWIEGFITNQSRQHITPSLHHEVVMLLFIGLIVMGCFAVVMKDRYVVKLDFQIPREVKFLVGISFGTMFLGLLASHFADTTFVPRYASVIAIPIALIVARGIMVFDRPLRILMVLLLFSVGALWTDKWGRGVQRTQAGEVSAVLVGAKPDAYVFMCPDQIGPTVMRYARHDLSYSAYPRYTEPFFVDWYDYKDAFKATSPRDAGAKVLAAAGNRDIYVVWSSGYTLKGTCKAVAHEITNATGRTATRLLKARVTGFYQSMNVTLLPFR</sequence>
<feature type="transmembrane region" description="Helical" evidence="8">
    <location>
        <begin position="305"/>
        <end position="325"/>
    </location>
</feature>
<keyword evidence="6 8" id="KW-1133">Transmembrane helix</keyword>
<dbReference type="PANTHER" id="PTHR33908">
    <property type="entry name" value="MANNOSYLTRANSFERASE YKCB-RELATED"/>
    <property type="match status" value="1"/>
</dbReference>
<gene>
    <name evidence="10" type="ORF">UFOPK3381_00050</name>
</gene>
<evidence type="ECO:0000256" key="8">
    <source>
        <dbReference type="SAM" id="Phobius"/>
    </source>
</evidence>
<dbReference type="InterPro" id="IPR038731">
    <property type="entry name" value="RgtA/B/C-like"/>
</dbReference>
<feature type="domain" description="Glycosyltransferase RgtA/B/C/D-like" evidence="9">
    <location>
        <begin position="66"/>
        <end position="223"/>
    </location>
</feature>
<keyword evidence="3" id="KW-0328">Glycosyltransferase</keyword>
<comment type="subcellular location">
    <subcellularLocation>
        <location evidence="1">Cell membrane</location>
        <topology evidence="1">Multi-pass membrane protein</topology>
    </subcellularLocation>
</comment>
<evidence type="ECO:0000313" key="10">
    <source>
        <dbReference type="EMBL" id="CAB4857271.1"/>
    </source>
</evidence>
<dbReference type="GO" id="GO:0016763">
    <property type="term" value="F:pentosyltransferase activity"/>
    <property type="evidence" value="ECO:0007669"/>
    <property type="project" value="TreeGrafter"/>
</dbReference>
<keyword evidence="2" id="KW-1003">Cell membrane</keyword>
<dbReference type="EMBL" id="CAFBLN010000001">
    <property type="protein sequence ID" value="CAB4857271.1"/>
    <property type="molecule type" value="Genomic_DNA"/>
</dbReference>
<evidence type="ECO:0000256" key="1">
    <source>
        <dbReference type="ARBA" id="ARBA00004651"/>
    </source>
</evidence>
<name>A0A6J7CHW6_9ZZZZ</name>
<evidence type="ECO:0000256" key="7">
    <source>
        <dbReference type="ARBA" id="ARBA00023136"/>
    </source>
</evidence>
<keyword evidence="5 8" id="KW-0812">Transmembrane</keyword>